<evidence type="ECO:0000256" key="2">
    <source>
        <dbReference type="ARBA" id="ARBA00006236"/>
    </source>
</evidence>
<evidence type="ECO:0000256" key="8">
    <source>
        <dbReference type="RuleBase" id="RU365088"/>
    </source>
</evidence>
<dbReference type="InterPro" id="IPR004812">
    <property type="entry name" value="Efflux_drug-R_Bcr/CmlA"/>
</dbReference>
<keyword evidence="3 8" id="KW-0813">Transport</keyword>
<feature type="transmembrane region" description="Helical" evidence="8">
    <location>
        <begin position="112"/>
        <end position="134"/>
    </location>
</feature>
<evidence type="ECO:0000256" key="4">
    <source>
        <dbReference type="ARBA" id="ARBA00022475"/>
    </source>
</evidence>
<dbReference type="SUPFAM" id="SSF103473">
    <property type="entry name" value="MFS general substrate transporter"/>
    <property type="match status" value="1"/>
</dbReference>
<dbReference type="GO" id="GO:0005886">
    <property type="term" value="C:plasma membrane"/>
    <property type="evidence" value="ECO:0007669"/>
    <property type="project" value="UniProtKB-SubCell"/>
</dbReference>
<evidence type="ECO:0000313" key="11">
    <source>
        <dbReference type="Proteomes" id="UP000494252"/>
    </source>
</evidence>
<dbReference type="Pfam" id="PF07690">
    <property type="entry name" value="MFS_1"/>
    <property type="match status" value="1"/>
</dbReference>
<feature type="transmembrane region" description="Helical" evidence="8">
    <location>
        <begin position="88"/>
        <end position="106"/>
    </location>
</feature>
<dbReference type="NCBIfam" id="TIGR00710">
    <property type="entry name" value="efflux_Bcr_CflA"/>
    <property type="match status" value="1"/>
</dbReference>
<keyword evidence="7 8" id="KW-0472">Membrane</keyword>
<dbReference type="EMBL" id="CADIKI010000023">
    <property type="protein sequence ID" value="CAB3806531.1"/>
    <property type="molecule type" value="Genomic_DNA"/>
</dbReference>
<dbReference type="Gene3D" id="1.20.1720.10">
    <property type="entry name" value="Multidrug resistance protein D"/>
    <property type="match status" value="1"/>
</dbReference>
<feature type="transmembrane region" description="Helical" evidence="8">
    <location>
        <begin position="172"/>
        <end position="192"/>
    </location>
</feature>
<dbReference type="InterPro" id="IPR001958">
    <property type="entry name" value="Tet-R_TetA/multi-R_MdtG-like"/>
</dbReference>
<dbReference type="InterPro" id="IPR011701">
    <property type="entry name" value="MFS"/>
</dbReference>
<dbReference type="PANTHER" id="PTHR23502">
    <property type="entry name" value="MAJOR FACILITATOR SUPERFAMILY"/>
    <property type="match status" value="1"/>
</dbReference>
<reference evidence="10 11" key="1">
    <citation type="submission" date="2020-04" db="EMBL/GenBank/DDBJ databases">
        <authorList>
            <person name="De Canck E."/>
        </authorList>
    </citation>
    <scope>NUCLEOTIDE SEQUENCE [LARGE SCALE GENOMIC DNA]</scope>
    <source>
        <strain evidence="10 11">LMG 27177</strain>
    </source>
</reference>
<dbReference type="PROSITE" id="PS50850">
    <property type="entry name" value="MFS"/>
    <property type="match status" value="1"/>
</dbReference>
<evidence type="ECO:0000256" key="6">
    <source>
        <dbReference type="ARBA" id="ARBA00022989"/>
    </source>
</evidence>
<sequence length="420" mass="44896">MTHDNANHAGTSVPAPNSPRFLLILICLFASAGQLAIDIYVPALPAMARFFATSPQAIQTSVTGYMVAYALGQLIFGPVADAYGRKPVLAFGLVIYTIGCLLSLAAPNLETFILARCLQGFGIATTNLLAKAIITDSFKGQALMHAFTYMSIAWGLAPIVAPVIGAHLQTWFGWRACLVFLLVYSLVMWALLWRYRETLPRPVHLEPRTLVTNARKVLASPVFQSCFLAQGLCYSILLVFNIIGPFMVQNTLHKPPTFFGYLALGIGMMYFLGGLSNRLHGPRLPSAEERLRIGARLMAAAAVAMLVLALTIGLRVWTLATPVLVMGLCAGAMYPTLMAKGNSLFPHIAGLTSAILGCALLLVSSAMMGLAGFVSVQILTPLAVFFVILAGIVVVMVTKLLRHLALAQPVAVAPAAGEVV</sequence>
<comment type="subcellular location">
    <subcellularLocation>
        <location evidence="8">Cell inner membrane</location>
        <topology evidence="8">Multi-pass membrane protein</topology>
    </subcellularLocation>
    <subcellularLocation>
        <location evidence="1">Cell membrane</location>
        <topology evidence="1">Multi-pass membrane protein</topology>
    </subcellularLocation>
</comment>
<evidence type="ECO:0000256" key="1">
    <source>
        <dbReference type="ARBA" id="ARBA00004651"/>
    </source>
</evidence>
<evidence type="ECO:0000256" key="3">
    <source>
        <dbReference type="ARBA" id="ARBA00022448"/>
    </source>
</evidence>
<feature type="transmembrane region" description="Helical" evidence="8">
    <location>
        <begin position="21"/>
        <end position="37"/>
    </location>
</feature>
<dbReference type="AlphaFoldDB" id="A0A6J5GWJ5"/>
<dbReference type="PANTHER" id="PTHR23502:SF132">
    <property type="entry name" value="POLYAMINE TRANSPORTER 2-RELATED"/>
    <property type="match status" value="1"/>
</dbReference>
<dbReference type="InterPro" id="IPR036259">
    <property type="entry name" value="MFS_trans_sf"/>
</dbReference>
<dbReference type="GO" id="GO:1990961">
    <property type="term" value="P:xenobiotic detoxification by transmembrane export across the plasma membrane"/>
    <property type="evidence" value="ECO:0007669"/>
    <property type="project" value="InterPro"/>
</dbReference>
<feature type="transmembrane region" description="Helical" evidence="8">
    <location>
        <begin position="225"/>
        <end position="246"/>
    </location>
</feature>
<feature type="transmembrane region" description="Helical" evidence="8">
    <location>
        <begin position="146"/>
        <end position="166"/>
    </location>
</feature>
<evidence type="ECO:0000313" key="10">
    <source>
        <dbReference type="EMBL" id="CAB3806531.1"/>
    </source>
</evidence>
<dbReference type="InterPro" id="IPR020846">
    <property type="entry name" value="MFS_dom"/>
</dbReference>
<keyword evidence="8" id="KW-0997">Cell inner membrane</keyword>
<evidence type="ECO:0000256" key="5">
    <source>
        <dbReference type="ARBA" id="ARBA00022692"/>
    </source>
</evidence>
<dbReference type="Proteomes" id="UP000494252">
    <property type="component" value="Unassembled WGS sequence"/>
</dbReference>
<keyword evidence="6 8" id="KW-1133">Transmembrane helix</keyword>
<feature type="transmembrane region" description="Helical" evidence="8">
    <location>
        <begin position="378"/>
        <end position="398"/>
    </location>
</feature>
<keyword evidence="5 8" id="KW-0812">Transmembrane</keyword>
<dbReference type="RefSeq" id="WP_175165232.1">
    <property type="nucleotide sequence ID" value="NZ_CADIKI010000023.1"/>
</dbReference>
<protein>
    <recommendedName>
        <fullName evidence="8">Bcr/CflA family efflux transporter</fullName>
    </recommendedName>
</protein>
<proteinExistence type="inferred from homology"/>
<organism evidence="10 11">
    <name type="scientific">Paraburkholderia fynbosensis</name>
    <dbReference type="NCBI Taxonomy" id="1200993"/>
    <lineage>
        <taxon>Bacteria</taxon>
        <taxon>Pseudomonadati</taxon>
        <taxon>Pseudomonadota</taxon>
        <taxon>Betaproteobacteria</taxon>
        <taxon>Burkholderiales</taxon>
        <taxon>Burkholderiaceae</taxon>
        <taxon>Paraburkholderia</taxon>
    </lineage>
</organism>
<keyword evidence="11" id="KW-1185">Reference proteome</keyword>
<evidence type="ECO:0000259" key="9">
    <source>
        <dbReference type="PROSITE" id="PS50850"/>
    </source>
</evidence>
<feature type="domain" description="Major facilitator superfamily (MFS) profile" evidence="9">
    <location>
        <begin position="22"/>
        <end position="408"/>
    </location>
</feature>
<evidence type="ECO:0000256" key="7">
    <source>
        <dbReference type="ARBA" id="ARBA00023136"/>
    </source>
</evidence>
<feature type="transmembrane region" description="Helical" evidence="8">
    <location>
        <begin position="258"/>
        <end position="276"/>
    </location>
</feature>
<feature type="transmembrane region" description="Helical" evidence="8">
    <location>
        <begin position="57"/>
        <end position="76"/>
    </location>
</feature>
<accession>A0A6J5GWJ5</accession>
<comment type="caution">
    <text evidence="8">Lacks conserved residue(s) required for the propagation of feature annotation.</text>
</comment>
<feature type="transmembrane region" description="Helical" evidence="8">
    <location>
        <begin position="351"/>
        <end position="372"/>
    </location>
</feature>
<comment type="similarity">
    <text evidence="2 8">Belongs to the major facilitator superfamily. Bcr/CmlA family.</text>
</comment>
<feature type="transmembrane region" description="Helical" evidence="8">
    <location>
        <begin position="297"/>
        <end position="317"/>
    </location>
</feature>
<dbReference type="CDD" id="cd17320">
    <property type="entry name" value="MFS_MdfA_MDR_like"/>
    <property type="match status" value="1"/>
</dbReference>
<dbReference type="GO" id="GO:0042910">
    <property type="term" value="F:xenobiotic transmembrane transporter activity"/>
    <property type="evidence" value="ECO:0007669"/>
    <property type="project" value="InterPro"/>
</dbReference>
<name>A0A6J5GWJ5_9BURK</name>
<keyword evidence="4" id="KW-1003">Cell membrane</keyword>
<dbReference type="GO" id="GO:0015385">
    <property type="term" value="F:sodium:proton antiporter activity"/>
    <property type="evidence" value="ECO:0007669"/>
    <property type="project" value="TreeGrafter"/>
</dbReference>
<dbReference type="PRINTS" id="PR01035">
    <property type="entry name" value="TCRTETA"/>
</dbReference>
<gene>
    <name evidence="10" type="primary">mdtL_4</name>
    <name evidence="10" type="ORF">LMG27177_06107</name>
</gene>